<proteinExistence type="predicted"/>
<accession>A0A1F6TG38</accession>
<dbReference type="SMART" id="SM00899">
    <property type="entry name" value="FeoA"/>
    <property type="match status" value="1"/>
</dbReference>
<evidence type="ECO:0000313" key="4">
    <source>
        <dbReference type="Proteomes" id="UP000177925"/>
    </source>
</evidence>
<organism evidence="3 4">
    <name type="scientific">Candidatus Muproteobacteria bacterium RBG_16_64_11</name>
    <dbReference type="NCBI Taxonomy" id="1817758"/>
    <lineage>
        <taxon>Bacteria</taxon>
        <taxon>Pseudomonadati</taxon>
        <taxon>Pseudomonadota</taxon>
        <taxon>Candidatus Muproteobacteria</taxon>
    </lineage>
</organism>
<dbReference type="Proteomes" id="UP000177925">
    <property type="component" value="Unassembled WGS sequence"/>
</dbReference>
<name>A0A1F6TG38_9PROT</name>
<dbReference type="PANTHER" id="PTHR43151:SF1">
    <property type="entry name" value="SSR2333 PROTEIN"/>
    <property type="match status" value="1"/>
</dbReference>
<dbReference type="Pfam" id="PF04023">
    <property type="entry name" value="FeoA"/>
    <property type="match status" value="1"/>
</dbReference>
<dbReference type="InterPro" id="IPR008988">
    <property type="entry name" value="Transcriptional_repressor_C"/>
</dbReference>
<dbReference type="InterPro" id="IPR053184">
    <property type="entry name" value="FeoA-like"/>
</dbReference>
<dbReference type="STRING" id="1817758.A2150_02355"/>
<dbReference type="InterPro" id="IPR007167">
    <property type="entry name" value="Fe-transptr_FeoA-like"/>
</dbReference>
<dbReference type="GO" id="GO:0046914">
    <property type="term" value="F:transition metal ion binding"/>
    <property type="evidence" value="ECO:0007669"/>
    <property type="project" value="InterPro"/>
</dbReference>
<dbReference type="Gene3D" id="2.30.30.90">
    <property type="match status" value="1"/>
</dbReference>
<dbReference type="InterPro" id="IPR038157">
    <property type="entry name" value="FeoA_core_dom"/>
</dbReference>
<gene>
    <name evidence="3" type="ORF">A2150_02355</name>
</gene>
<dbReference type="PANTHER" id="PTHR43151">
    <property type="entry name" value="FEOA FAMILY PROTEIN"/>
    <property type="match status" value="1"/>
</dbReference>
<reference evidence="3 4" key="1">
    <citation type="journal article" date="2016" name="Nat. Commun.">
        <title>Thousands of microbial genomes shed light on interconnected biogeochemical processes in an aquifer system.</title>
        <authorList>
            <person name="Anantharaman K."/>
            <person name="Brown C.T."/>
            <person name="Hug L.A."/>
            <person name="Sharon I."/>
            <person name="Castelle C.J."/>
            <person name="Probst A.J."/>
            <person name="Thomas B.C."/>
            <person name="Singh A."/>
            <person name="Wilkins M.J."/>
            <person name="Karaoz U."/>
            <person name="Brodie E.L."/>
            <person name="Williams K.H."/>
            <person name="Hubbard S.S."/>
            <person name="Banfield J.F."/>
        </authorList>
    </citation>
    <scope>NUCLEOTIDE SEQUENCE [LARGE SCALE GENOMIC DNA]</scope>
</reference>
<dbReference type="AlphaFoldDB" id="A0A1F6TG38"/>
<comment type="caution">
    <text evidence="3">The sequence shown here is derived from an EMBL/GenBank/DDBJ whole genome shotgun (WGS) entry which is preliminary data.</text>
</comment>
<dbReference type="SUPFAM" id="SSF50037">
    <property type="entry name" value="C-terminal domain of transcriptional repressors"/>
    <property type="match status" value="1"/>
</dbReference>
<dbReference type="EMBL" id="MFSS01000029">
    <property type="protein sequence ID" value="OGI44046.1"/>
    <property type="molecule type" value="Genomic_DNA"/>
</dbReference>
<evidence type="ECO:0000256" key="1">
    <source>
        <dbReference type="ARBA" id="ARBA00023004"/>
    </source>
</evidence>
<protein>
    <recommendedName>
        <fullName evidence="2">Ferrous iron transporter FeoA-like domain-containing protein</fullName>
    </recommendedName>
</protein>
<evidence type="ECO:0000313" key="3">
    <source>
        <dbReference type="EMBL" id="OGI44046.1"/>
    </source>
</evidence>
<feature type="domain" description="Ferrous iron transporter FeoA-like" evidence="2">
    <location>
        <begin position="1"/>
        <end position="67"/>
    </location>
</feature>
<sequence>MPTGTHALVRALRGGQELMSRLSALGLVAGAPVEVLQNRGRGPLLVLVRDTRVALGRGEALKVLVDTSS</sequence>
<evidence type="ECO:0000259" key="2">
    <source>
        <dbReference type="SMART" id="SM00899"/>
    </source>
</evidence>
<keyword evidence="1" id="KW-0408">Iron</keyword>